<gene>
    <name evidence="1" type="ORF">O0I10_011764</name>
</gene>
<proteinExistence type="predicted"/>
<protein>
    <submittedName>
        <fullName evidence="1">Uncharacterized protein</fullName>
    </submittedName>
</protein>
<reference evidence="1 2" key="1">
    <citation type="submission" date="2023-03" db="EMBL/GenBank/DDBJ databases">
        <title>Genome sequence of Lichtheimia ornata CBS 291.66.</title>
        <authorList>
            <person name="Mohabir J.T."/>
            <person name="Shea T.P."/>
            <person name="Kurbessoian T."/>
            <person name="Berby B."/>
            <person name="Fontaine J."/>
            <person name="Livny J."/>
            <person name="Gnirke A."/>
            <person name="Stajich J.E."/>
            <person name="Cuomo C.A."/>
        </authorList>
    </citation>
    <scope>NUCLEOTIDE SEQUENCE [LARGE SCALE GENOMIC DNA]</scope>
    <source>
        <strain evidence="1">CBS 291.66</strain>
    </source>
</reference>
<dbReference type="RefSeq" id="XP_058337532.1">
    <property type="nucleotide sequence ID" value="XM_058491727.1"/>
</dbReference>
<dbReference type="AlphaFoldDB" id="A0AAD7UT11"/>
<evidence type="ECO:0000313" key="1">
    <source>
        <dbReference type="EMBL" id="KAJ8652618.1"/>
    </source>
</evidence>
<keyword evidence="2" id="KW-1185">Reference proteome</keyword>
<sequence length="203" mass="22593">MTTSTLSVASTQLCGWWIPYHAPSMECVDVDNNSLKRSATLLEALCSMASTMTSLALNPDQGDVEPVFQLIQAMGRHACVQQLVLASGAFVRDYFEMKIMTIVMKPMTIMIGKLRLLKRLSLRQGMMAFRCKPFIDTILHLATHCCHLCEMDIQAHVQDLDTGALVLSTLDQLESIGLHVVVGFCCYQVNGNVMWQLRPGKIL</sequence>
<name>A0AAD7UT11_9FUNG</name>
<dbReference type="Proteomes" id="UP001234581">
    <property type="component" value="Unassembled WGS sequence"/>
</dbReference>
<dbReference type="GeneID" id="83219163"/>
<accession>A0AAD7UT11</accession>
<evidence type="ECO:0000313" key="2">
    <source>
        <dbReference type="Proteomes" id="UP001234581"/>
    </source>
</evidence>
<organism evidence="1 2">
    <name type="scientific">Lichtheimia ornata</name>
    <dbReference type="NCBI Taxonomy" id="688661"/>
    <lineage>
        <taxon>Eukaryota</taxon>
        <taxon>Fungi</taxon>
        <taxon>Fungi incertae sedis</taxon>
        <taxon>Mucoromycota</taxon>
        <taxon>Mucoromycotina</taxon>
        <taxon>Mucoromycetes</taxon>
        <taxon>Mucorales</taxon>
        <taxon>Lichtheimiaceae</taxon>
        <taxon>Lichtheimia</taxon>
    </lineage>
</organism>
<dbReference type="EMBL" id="JARTCD010000099">
    <property type="protein sequence ID" value="KAJ8652618.1"/>
    <property type="molecule type" value="Genomic_DNA"/>
</dbReference>
<comment type="caution">
    <text evidence="1">The sequence shown here is derived from an EMBL/GenBank/DDBJ whole genome shotgun (WGS) entry which is preliminary data.</text>
</comment>